<reference evidence="3" key="3">
    <citation type="submission" date="2015-04" db="UniProtKB">
        <authorList>
            <consortium name="EnsemblPlants"/>
        </authorList>
    </citation>
    <scope>IDENTIFICATION</scope>
    <source>
        <strain evidence="3">cv. Jemalong A17</strain>
    </source>
</reference>
<evidence type="ECO:0000256" key="1">
    <source>
        <dbReference type="SAM" id="Phobius"/>
    </source>
</evidence>
<accession>G7IUF6</accession>
<dbReference type="EMBL" id="CM001218">
    <property type="protein sequence ID" value="AES67721.1"/>
    <property type="molecule type" value="Genomic_DNA"/>
</dbReference>
<dbReference type="AlphaFoldDB" id="G7IUF6"/>
<protein>
    <submittedName>
        <fullName evidence="2">Transmembrane protein, putative</fullName>
    </submittedName>
</protein>
<reference evidence="2 4" key="2">
    <citation type="journal article" date="2014" name="BMC Genomics">
        <title>An improved genome release (version Mt4.0) for the model legume Medicago truncatula.</title>
        <authorList>
            <person name="Tang H."/>
            <person name="Krishnakumar V."/>
            <person name="Bidwell S."/>
            <person name="Rosen B."/>
            <person name="Chan A."/>
            <person name="Zhou S."/>
            <person name="Gentzbittel L."/>
            <person name="Childs K.L."/>
            <person name="Yandell M."/>
            <person name="Gundlach H."/>
            <person name="Mayer K.F."/>
            <person name="Schwartz D.C."/>
            <person name="Town C.D."/>
        </authorList>
    </citation>
    <scope>GENOME REANNOTATION</scope>
    <source>
        <strain evidence="3 4">cv. Jemalong A17</strain>
    </source>
</reference>
<dbReference type="Proteomes" id="UP000002051">
    <property type="component" value="Chromosome 2"/>
</dbReference>
<keyword evidence="4" id="KW-1185">Reference proteome</keyword>
<keyword evidence="1 2" id="KW-0812">Transmembrane</keyword>
<keyword evidence="1" id="KW-0472">Membrane</keyword>
<feature type="transmembrane region" description="Helical" evidence="1">
    <location>
        <begin position="64"/>
        <end position="83"/>
    </location>
</feature>
<reference evidence="2 4" key="1">
    <citation type="journal article" date="2011" name="Nature">
        <title>The Medicago genome provides insight into the evolution of rhizobial symbioses.</title>
        <authorList>
            <person name="Young N.D."/>
            <person name="Debelle F."/>
            <person name="Oldroyd G.E."/>
            <person name="Geurts R."/>
            <person name="Cannon S.B."/>
            <person name="Udvardi M.K."/>
            <person name="Benedito V.A."/>
            <person name="Mayer K.F."/>
            <person name="Gouzy J."/>
            <person name="Schoof H."/>
            <person name="Van de Peer Y."/>
            <person name="Proost S."/>
            <person name="Cook D.R."/>
            <person name="Meyers B.C."/>
            <person name="Spannagl M."/>
            <person name="Cheung F."/>
            <person name="De Mita S."/>
            <person name="Krishnakumar V."/>
            <person name="Gundlach H."/>
            <person name="Zhou S."/>
            <person name="Mudge J."/>
            <person name="Bharti A.K."/>
            <person name="Murray J.D."/>
            <person name="Naoumkina M.A."/>
            <person name="Rosen B."/>
            <person name="Silverstein K.A."/>
            <person name="Tang H."/>
            <person name="Rombauts S."/>
            <person name="Zhao P.X."/>
            <person name="Zhou P."/>
            <person name="Barbe V."/>
            <person name="Bardou P."/>
            <person name="Bechner M."/>
            <person name="Bellec A."/>
            <person name="Berger A."/>
            <person name="Berges H."/>
            <person name="Bidwell S."/>
            <person name="Bisseling T."/>
            <person name="Choisne N."/>
            <person name="Couloux A."/>
            <person name="Denny R."/>
            <person name="Deshpande S."/>
            <person name="Dai X."/>
            <person name="Doyle J.J."/>
            <person name="Dudez A.M."/>
            <person name="Farmer A.D."/>
            <person name="Fouteau S."/>
            <person name="Franken C."/>
            <person name="Gibelin C."/>
            <person name="Gish J."/>
            <person name="Goldstein S."/>
            <person name="Gonzalez A.J."/>
            <person name="Green P.J."/>
            <person name="Hallab A."/>
            <person name="Hartog M."/>
            <person name="Hua A."/>
            <person name="Humphray S.J."/>
            <person name="Jeong D.H."/>
            <person name="Jing Y."/>
            <person name="Jocker A."/>
            <person name="Kenton S.M."/>
            <person name="Kim D.J."/>
            <person name="Klee K."/>
            <person name="Lai H."/>
            <person name="Lang C."/>
            <person name="Lin S."/>
            <person name="Macmil S.L."/>
            <person name="Magdelenat G."/>
            <person name="Matthews L."/>
            <person name="McCorrison J."/>
            <person name="Monaghan E.L."/>
            <person name="Mun J.H."/>
            <person name="Najar F.Z."/>
            <person name="Nicholson C."/>
            <person name="Noirot C."/>
            <person name="O'Bleness M."/>
            <person name="Paule C.R."/>
            <person name="Poulain J."/>
            <person name="Prion F."/>
            <person name="Qin B."/>
            <person name="Qu C."/>
            <person name="Retzel E.F."/>
            <person name="Riddle C."/>
            <person name="Sallet E."/>
            <person name="Samain S."/>
            <person name="Samson N."/>
            <person name="Sanders I."/>
            <person name="Saurat O."/>
            <person name="Scarpelli C."/>
            <person name="Schiex T."/>
            <person name="Segurens B."/>
            <person name="Severin A.J."/>
            <person name="Sherrier D.J."/>
            <person name="Shi R."/>
            <person name="Sims S."/>
            <person name="Singer S.R."/>
            <person name="Sinharoy S."/>
            <person name="Sterck L."/>
            <person name="Viollet A."/>
            <person name="Wang B.B."/>
            <person name="Wang K."/>
            <person name="Wang M."/>
            <person name="Wang X."/>
            <person name="Warfsmann J."/>
            <person name="Weissenbach J."/>
            <person name="White D.D."/>
            <person name="White J.D."/>
            <person name="Wiley G.B."/>
            <person name="Wincker P."/>
            <person name="Xing Y."/>
            <person name="Yang L."/>
            <person name="Yao Z."/>
            <person name="Ying F."/>
            <person name="Zhai J."/>
            <person name="Zhou L."/>
            <person name="Zuber A."/>
            <person name="Denarie J."/>
            <person name="Dixon R.A."/>
            <person name="May G.D."/>
            <person name="Schwartz D.C."/>
            <person name="Rogers J."/>
            <person name="Quetier F."/>
            <person name="Town C.D."/>
            <person name="Roe B.A."/>
        </authorList>
    </citation>
    <scope>NUCLEOTIDE SEQUENCE [LARGE SCALE GENOMIC DNA]</scope>
    <source>
        <strain evidence="2">A17</strain>
        <strain evidence="3 4">cv. Jemalong A17</strain>
    </source>
</reference>
<proteinExistence type="predicted"/>
<sequence length="128" mass="14925">MSKAKAMQNPKARRTCKTERRDSMIAAQYMLLQETKTMFPSLKFHQQQHLLLRIKCHNILKKQWFLPSLFQSILLTALAALTGRKSYLSLQFLSPTQRRSYFRMMVHVKELKLGSNPGPCIFYVSSDT</sequence>
<dbReference type="HOGENOM" id="CLU_1962835_0_0_1"/>
<dbReference type="PaxDb" id="3880-AES67721"/>
<evidence type="ECO:0000313" key="2">
    <source>
        <dbReference type="EMBL" id="AES67721.1"/>
    </source>
</evidence>
<keyword evidence="1" id="KW-1133">Transmembrane helix</keyword>
<evidence type="ECO:0000313" key="3">
    <source>
        <dbReference type="EnsemblPlants" id="AES67721"/>
    </source>
</evidence>
<dbReference type="EnsemblPlants" id="AES67721">
    <property type="protein sequence ID" value="AES67721"/>
    <property type="gene ID" value="MTR_2g098400"/>
</dbReference>
<name>G7IUF6_MEDTR</name>
<evidence type="ECO:0000313" key="4">
    <source>
        <dbReference type="Proteomes" id="UP000002051"/>
    </source>
</evidence>
<organism evidence="2 4">
    <name type="scientific">Medicago truncatula</name>
    <name type="common">Barrel medic</name>
    <name type="synonym">Medicago tribuloides</name>
    <dbReference type="NCBI Taxonomy" id="3880"/>
    <lineage>
        <taxon>Eukaryota</taxon>
        <taxon>Viridiplantae</taxon>
        <taxon>Streptophyta</taxon>
        <taxon>Embryophyta</taxon>
        <taxon>Tracheophyta</taxon>
        <taxon>Spermatophyta</taxon>
        <taxon>Magnoliopsida</taxon>
        <taxon>eudicotyledons</taxon>
        <taxon>Gunneridae</taxon>
        <taxon>Pentapetalae</taxon>
        <taxon>rosids</taxon>
        <taxon>fabids</taxon>
        <taxon>Fabales</taxon>
        <taxon>Fabaceae</taxon>
        <taxon>Papilionoideae</taxon>
        <taxon>50 kb inversion clade</taxon>
        <taxon>NPAAA clade</taxon>
        <taxon>Hologalegina</taxon>
        <taxon>IRL clade</taxon>
        <taxon>Trifolieae</taxon>
        <taxon>Medicago</taxon>
    </lineage>
</organism>
<gene>
    <name evidence="2" type="ordered locus">MTR_2g098400</name>
</gene>